<dbReference type="Proteomes" id="UP000281677">
    <property type="component" value="Unassembled WGS sequence"/>
</dbReference>
<proteinExistence type="inferred from homology"/>
<protein>
    <recommendedName>
        <fullName evidence="5">Riboflavin kinase</fullName>
        <ecNumber evidence="4">2.7.1.26</ecNumber>
    </recommendedName>
    <alternativeName>
        <fullName evidence="12">Flavin mononucleotide kinase 1</fullName>
    </alternativeName>
</protein>
<dbReference type="PANTHER" id="PTHR22749:SF6">
    <property type="entry name" value="RIBOFLAVIN KINASE"/>
    <property type="match status" value="1"/>
</dbReference>
<evidence type="ECO:0000256" key="4">
    <source>
        <dbReference type="ARBA" id="ARBA00012105"/>
    </source>
</evidence>
<dbReference type="VEuPathDB" id="FungiDB:BTJ68_03118"/>
<dbReference type="OrthoDB" id="276388at2759"/>
<gene>
    <name evidence="16" type="ORF">D0859_13002</name>
</gene>
<evidence type="ECO:0000256" key="3">
    <source>
        <dbReference type="ARBA" id="ARBA00010108"/>
    </source>
</evidence>
<keyword evidence="7" id="KW-0288">FMN</keyword>
<evidence type="ECO:0000256" key="2">
    <source>
        <dbReference type="ARBA" id="ARBA00005201"/>
    </source>
</evidence>
<keyword evidence="11" id="KW-0067">ATP-binding</keyword>
<feature type="region of interest" description="Disordered" evidence="14">
    <location>
        <begin position="1"/>
        <end position="64"/>
    </location>
</feature>
<evidence type="ECO:0000259" key="15">
    <source>
        <dbReference type="Pfam" id="PF01687"/>
    </source>
</evidence>
<evidence type="ECO:0000256" key="1">
    <source>
        <dbReference type="ARBA" id="ARBA00003572"/>
    </source>
</evidence>
<comment type="caution">
    <text evidence="16">The sequence shown here is derived from an EMBL/GenBank/DDBJ whole genome shotgun (WGS) entry which is preliminary data.</text>
</comment>
<sequence>MGGDREPAAAKAAAVASSDRTKVDRQASSKGGEPALKQTPSNAKVTVDAGASARPADASQEANDVVEGEAHPDLDEQLANLEIEEHSEDEPSQLQKSNKLRSAWSEVKHFAGGLITHPYEATKHFTILRHSHGLVYYQGPTTNIAITIFTSKPLPANRKLWLQKRGFSGRTGLKVGATLGTRSAWIDVTPAADLSAEFLPPEDERAWQRDISKFTRKAASSKNKHIRNQKPFETDVIRIPHVAEEGYFRIVLCAGRKVLCPSPMFRYVSASTDPSVLRGASLKTLPLEVGVRVGAIVANEAANGAAHGALQPVTNAYQNQVQPLMEKVNPAGATQEAALYAYEESGAAERVAATAGAVDERYEAQQEAQEQVLTGDDASSTVQPLGPDEGPSPPYPLLLSGKVVQRTGKSSRFLQFPTADLVGVPSDQLRRLEGVYLGWTQISKPQNSTLPLETLDQWYPSIITVAPALDQQTKALTPKNIGVHIIAPSPPSPKDATKPLPPPLPPETTFFNHPLTVLLLTYLRPPFPLLPLPSLTNQEIQRRKNLHAHDVKLTLATLSSERSGSENWRAEGVLGKMRREGKERSWTDKMADKSLAGRKAVGRKTGPVVRGLGVKREGDAVWEEVVGRGGVRVGR</sequence>
<accession>A0A3M7IC93</accession>
<dbReference type="InterPro" id="IPR015865">
    <property type="entry name" value="Riboflavin_kinase_bac/euk"/>
</dbReference>
<keyword evidence="10" id="KW-0418">Kinase</keyword>
<dbReference type="UniPathway" id="UPA00276">
    <property type="reaction ID" value="UER00406"/>
</dbReference>
<keyword evidence="9" id="KW-0547">Nucleotide-binding</keyword>
<evidence type="ECO:0000256" key="13">
    <source>
        <dbReference type="ARBA" id="ARBA00047880"/>
    </source>
</evidence>
<dbReference type="Pfam" id="PF01687">
    <property type="entry name" value="Flavokinase"/>
    <property type="match status" value="1"/>
</dbReference>
<dbReference type="EC" id="2.7.1.26" evidence="4"/>
<feature type="region of interest" description="Disordered" evidence="14">
    <location>
        <begin position="361"/>
        <end position="396"/>
    </location>
</feature>
<dbReference type="GO" id="GO:0005524">
    <property type="term" value="F:ATP binding"/>
    <property type="evidence" value="ECO:0007669"/>
    <property type="project" value="UniProtKB-KW"/>
</dbReference>
<dbReference type="InterPro" id="IPR023468">
    <property type="entry name" value="Riboflavin_kinase"/>
</dbReference>
<organism evidence="16 17">
    <name type="scientific">Hortaea werneckii</name>
    <name type="common">Black yeast</name>
    <name type="synonym">Cladosporium werneckii</name>
    <dbReference type="NCBI Taxonomy" id="91943"/>
    <lineage>
        <taxon>Eukaryota</taxon>
        <taxon>Fungi</taxon>
        <taxon>Dikarya</taxon>
        <taxon>Ascomycota</taxon>
        <taxon>Pezizomycotina</taxon>
        <taxon>Dothideomycetes</taxon>
        <taxon>Dothideomycetidae</taxon>
        <taxon>Mycosphaerellales</taxon>
        <taxon>Teratosphaeriaceae</taxon>
        <taxon>Hortaea</taxon>
    </lineage>
</organism>
<evidence type="ECO:0000256" key="10">
    <source>
        <dbReference type="ARBA" id="ARBA00022777"/>
    </source>
</evidence>
<comment type="pathway">
    <text evidence="2">Cofactor biosynthesis; FMN biosynthesis; FMN from riboflavin (ATP route): step 1/1.</text>
</comment>
<evidence type="ECO:0000256" key="14">
    <source>
        <dbReference type="SAM" id="MobiDB-lite"/>
    </source>
</evidence>
<feature type="domain" description="Riboflavin kinase" evidence="15">
    <location>
        <begin position="395"/>
        <end position="524"/>
    </location>
</feature>
<dbReference type="InterPro" id="IPR023465">
    <property type="entry name" value="Riboflavin_kinase_dom_sf"/>
</dbReference>
<dbReference type="GO" id="GO:0005739">
    <property type="term" value="C:mitochondrion"/>
    <property type="evidence" value="ECO:0007669"/>
    <property type="project" value="TreeGrafter"/>
</dbReference>
<comment type="function">
    <text evidence="1">Catalyzes the phosphorylation of riboflavin (vitamin B2) to form flavin mononucleotide (FMN) coenzyme.</text>
</comment>
<dbReference type="SUPFAM" id="SSF82114">
    <property type="entry name" value="Riboflavin kinase-like"/>
    <property type="match status" value="1"/>
</dbReference>
<dbReference type="AlphaFoldDB" id="A0A3M7IC93"/>
<dbReference type="GO" id="GO:0009231">
    <property type="term" value="P:riboflavin biosynthetic process"/>
    <property type="evidence" value="ECO:0007669"/>
    <property type="project" value="InterPro"/>
</dbReference>
<evidence type="ECO:0000256" key="7">
    <source>
        <dbReference type="ARBA" id="ARBA00022643"/>
    </source>
</evidence>
<evidence type="ECO:0000313" key="16">
    <source>
        <dbReference type="EMBL" id="RMZ22963.1"/>
    </source>
</evidence>
<name>A0A3M7IC93_HORWE</name>
<reference evidence="16 17" key="1">
    <citation type="journal article" date="2018" name="BMC Genomics">
        <title>Genomic evidence for intraspecific hybridization in a clonal and extremely halotolerant yeast.</title>
        <authorList>
            <person name="Gostincar C."/>
            <person name="Stajich J.E."/>
            <person name="Zupancic J."/>
            <person name="Zalar P."/>
            <person name="Gunde-Cimerman N."/>
        </authorList>
    </citation>
    <scope>NUCLEOTIDE SEQUENCE [LARGE SCALE GENOMIC DNA]</scope>
    <source>
        <strain evidence="16 17">EXF-120</strain>
    </source>
</reference>
<keyword evidence="8" id="KW-0808">Transferase</keyword>
<dbReference type="Gene3D" id="2.40.30.30">
    <property type="entry name" value="Riboflavin kinase-like"/>
    <property type="match status" value="1"/>
</dbReference>
<evidence type="ECO:0000256" key="12">
    <source>
        <dbReference type="ARBA" id="ARBA00029960"/>
    </source>
</evidence>
<evidence type="ECO:0000256" key="8">
    <source>
        <dbReference type="ARBA" id="ARBA00022679"/>
    </source>
</evidence>
<dbReference type="EMBL" id="QWIT01000523">
    <property type="protein sequence ID" value="RMZ22963.1"/>
    <property type="molecule type" value="Genomic_DNA"/>
</dbReference>
<dbReference type="GO" id="GO:0008531">
    <property type="term" value="F:riboflavin kinase activity"/>
    <property type="evidence" value="ECO:0007669"/>
    <property type="project" value="UniProtKB-EC"/>
</dbReference>
<evidence type="ECO:0000256" key="6">
    <source>
        <dbReference type="ARBA" id="ARBA00022630"/>
    </source>
</evidence>
<evidence type="ECO:0000313" key="17">
    <source>
        <dbReference type="Proteomes" id="UP000281677"/>
    </source>
</evidence>
<dbReference type="PANTHER" id="PTHR22749">
    <property type="entry name" value="RIBOFLAVIN KINASE/FMN ADENYLYLTRANSFERASE"/>
    <property type="match status" value="1"/>
</dbReference>
<keyword evidence="6" id="KW-0285">Flavoprotein</keyword>
<comment type="catalytic activity">
    <reaction evidence="13">
        <text>riboflavin + ATP = FMN + ADP + H(+)</text>
        <dbReference type="Rhea" id="RHEA:14357"/>
        <dbReference type="ChEBI" id="CHEBI:15378"/>
        <dbReference type="ChEBI" id="CHEBI:30616"/>
        <dbReference type="ChEBI" id="CHEBI:57986"/>
        <dbReference type="ChEBI" id="CHEBI:58210"/>
        <dbReference type="ChEBI" id="CHEBI:456216"/>
        <dbReference type="EC" id="2.7.1.26"/>
    </reaction>
</comment>
<evidence type="ECO:0000256" key="9">
    <source>
        <dbReference type="ARBA" id="ARBA00022741"/>
    </source>
</evidence>
<evidence type="ECO:0000256" key="5">
    <source>
        <dbReference type="ARBA" id="ARBA00017394"/>
    </source>
</evidence>
<evidence type="ECO:0000256" key="11">
    <source>
        <dbReference type="ARBA" id="ARBA00022840"/>
    </source>
</evidence>
<comment type="similarity">
    <text evidence="3">Belongs to the flavokinase family.</text>
</comment>
<dbReference type="GO" id="GO:0009398">
    <property type="term" value="P:FMN biosynthetic process"/>
    <property type="evidence" value="ECO:0007669"/>
    <property type="project" value="UniProtKB-UniPathway"/>
</dbReference>